<keyword evidence="3" id="KW-1185">Reference proteome</keyword>
<dbReference type="Proteomes" id="UP000267606">
    <property type="component" value="Unassembled WGS sequence"/>
</dbReference>
<organism evidence="4">
    <name type="scientific">Onchocerca flexuosa</name>
    <dbReference type="NCBI Taxonomy" id="387005"/>
    <lineage>
        <taxon>Eukaryota</taxon>
        <taxon>Metazoa</taxon>
        <taxon>Ecdysozoa</taxon>
        <taxon>Nematoda</taxon>
        <taxon>Chromadorea</taxon>
        <taxon>Rhabditida</taxon>
        <taxon>Spirurina</taxon>
        <taxon>Spiruromorpha</taxon>
        <taxon>Filarioidea</taxon>
        <taxon>Onchocercidae</taxon>
        <taxon>Onchocerca</taxon>
    </lineage>
</organism>
<protein>
    <submittedName>
        <fullName evidence="4">PHB domain-containing protein</fullName>
    </submittedName>
</protein>
<dbReference type="STRING" id="387005.A0A183HFA4"/>
<evidence type="ECO:0000313" key="2">
    <source>
        <dbReference type="EMBL" id="VDO45638.1"/>
    </source>
</evidence>
<dbReference type="EMBL" id="UZAJ01005714">
    <property type="protein sequence ID" value="VDO45638.1"/>
    <property type="molecule type" value="Genomic_DNA"/>
</dbReference>
<keyword evidence="1" id="KW-0812">Transmembrane</keyword>
<accession>A0A183HFA4</accession>
<name>A0A183HFA4_9BILA</name>
<dbReference type="AlphaFoldDB" id="A0A183HFA4"/>
<feature type="transmembrane region" description="Helical" evidence="1">
    <location>
        <begin position="29"/>
        <end position="52"/>
    </location>
</feature>
<sequence length="194" mass="22542">MALRKHNGRLAQLKLLLWKNFLQQIRSPIFTALEFIVPLLLIGTTFGLMITLRHKYELSHQSTTFKPWIVQGSIIDLIIPPDFSKTFVDTIVDTQYLISGKTLNDDCIFLNVTRQFIDDNITANIDLEIVYTPTNPVIDKIMQIIQERYISWNLMEQLENDKLFGQLMKFGYFPKLDPKMALKISSTAKLTRNF</sequence>
<evidence type="ECO:0000313" key="3">
    <source>
        <dbReference type="Proteomes" id="UP000267606"/>
    </source>
</evidence>
<reference evidence="4" key="1">
    <citation type="submission" date="2016-06" db="UniProtKB">
        <authorList>
            <consortium name="WormBaseParasite"/>
        </authorList>
    </citation>
    <scope>IDENTIFICATION</scope>
</reference>
<reference evidence="2 3" key="2">
    <citation type="submission" date="2018-11" db="EMBL/GenBank/DDBJ databases">
        <authorList>
            <consortium name="Pathogen Informatics"/>
        </authorList>
    </citation>
    <scope>NUCLEOTIDE SEQUENCE [LARGE SCALE GENOMIC DNA]</scope>
</reference>
<dbReference type="WBParaSite" id="OFLC_0000616501-mRNA-1">
    <property type="protein sequence ID" value="OFLC_0000616501-mRNA-1"/>
    <property type="gene ID" value="OFLC_0000616501"/>
</dbReference>
<evidence type="ECO:0000313" key="4">
    <source>
        <dbReference type="WBParaSite" id="OFLC_0000616501-mRNA-1"/>
    </source>
</evidence>
<keyword evidence="1" id="KW-0472">Membrane</keyword>
<keyword evidence="1" id="KW-1133">Transmembrane helix</keyword>
<gene>
    <name evidence="2" type="ORF">OFLC_LOCUS6165</name>
</gene>
<evidence type="ECO:0000256" key="1">
    <source>
        <dbReference type="SAM" id="Phobius"/>
    </source>
</evidence>
<proteinExistence type="predicted"/>